<dbReference type="NCBIfam" id="TIGR01557">
    <property type="entry name" value="myb_SHAQKYF"/>
    <property type="match status" value="1"/>
</dbReference>
<dbReference type="PANTHER" id="PTHR44191">
    <property type="entry name" value="TRANSCRIPTION FACTOR KUA1"/>
    <property type="match status" value="1"/>
</dbReference>
<feature type="domain" description="SANT" evidence="8">
    <location>
        <begin position="199"/>
        <end position="252"/>
    </location>
</feature>
<dbReference type="InterPro" id="IPR017930">
    <property type="entry name" value="Myb_dom"/>
</dbReference>
<evidence type="ECO:0000259" key="8">
    <source>
        <dbReference type="PROSITE" id="PS51293"/>
    </source>
</evidence>
<keyword evidence="4" id="KW-0804">Transcription</keyword>
<name>A0ABQ8DY31_BRANA</name>
<keyword evidence="11" id="KW-1185">Reference proteome</keyword>
<dbReference type="InterPro" id="IPR052245">
    <property type="entry name" value="Plant_Stress_Dev_TF"/>
</dbReference>
<feature type="compositionally biased region" description="Polar residues" evidence="6">
    <location>
        <begin position="358"/>
        <end position="371"/>
    </location>
</feature>
<evidence type="ECO:0000256" key="1">
    <source>
        <dbReference type="ARBA" id="ARBA00004123"/>
    </source>
</evidence>
<evidence type="ECO:0000256" key="6">
    <source>
        <dbReference type="SAM" id="MobiDB-lite"/>
    </source>
</evidence>
<keyword evidence="5" id="KW-0539">Nucleus</keyword>
<feature type="region of interest" description="Disordered" evidence="6">
    <location>
        <begin position="265"/>
        <end position="285"/>
    </location>
</feature>
<dbReference type="PROSITE" id="PS51294">
    <property type="entry name" value="HTH_MYB"/>
    <property type="match status" value="1"/>
</dbReference>
<proteinExistence type="predicted"/>
<feature type="domain" description="Myb-like" evidence="7">
    <location>
        <begin position="203"/>
        <end position="248"/>
    </location>
</feature>
<dbReference type="CDD" id="cd00167">
    <property type="entry name" value="SANT"/>
    <property type="match status" value="1"/>
</dbReference>
<dbReference type="Pfam" id="PF00249">
    <property type="entry name" value="Myb_DNA-binding"/>
    <property type="match status" value="1"/>
</dbReference>
<dbReference type="InterPro" id="IPR006447">
    <property type="entry name" value="Myb_dom_plants"/>
</dbReference>
<feature type="region of interest" description="Disordered" evidence="6">
    <location>
        <begin position="358"/>
        <end position="379"/>
    </location>
</feature>
<feature type="non-terminal residue" evidence="10">
    <location>
        <position position="1"/>
    </location>
</feature>
<dbReference type="PROSITE" id="PS50090">
    <property type="entry name" value="MYB_LIKE"/>
    <property type="match status" value="1"/>
</dbReference>
<keyword evidence="2" id="KW-0805">Transcription regulation</keyword>
<comment type="caution">
    <text evidence="10">The sequence shown here is derived from an EMBL/GenBank/DDBJ whole genome shotgun (WGS) entry which is preliminary data.</text>
</comment>
<feature type="compositionally biased region" description="Polar residues" evidence="6">
    <location>
        <begin position="270"/>
        <end position="281"/>
    </location>
</feature>
<evidence type="ECO:0000259" key="9">
    <source>
        <dbReference type="PROSITE" id="PS51294"/>
    </source>
</evidence>
<protein>
    <submittedName>
        <fullName evidence="10">Uncharacterized protein</fullName>
    </submittedName>
</protein>
<accession>A0ABQ8DY31</accession>
<evidence type="ECO:0000313" key="11">
    <source>
        <dbReference type="Proteomes" id="UP000824890"/>
    </source>
</evidence>
<dbReference type="PROSITE" id="PS51293">
    <property type="entry name" value="SANT"/>
    <property type="match status" value="1"/>
</dbReference>
<evidence type="ECO:0000256" key="2">
    <source>
        <dbReference type="ARBA" id="ARBA00023015"/>
    </source>
</evidence>
<dbReference type="Proteomes" id="UP000824890">
    <property type="component" value="Unassembled WGS sequence"/>
</dbReference>
<feature type="domain" description="HTH myb-type" evidence="9">
    <location>
        <begin position="203"/>
        <end position="252"/>
    </location>
</feature>
<evidence type="ECO:0000259" key="7">
    <source>
        <dbReference type="PROSITE" id="PS50090"/>
    </source>
</evidence>
<dbReference type="SMART" id="SM00717">
    <property type="entry name" value="SANT"/>
    <property type="match status" value="1"/>
</dbReference>
<feature type="region of interest" description="Disordered" evidence="6">
    <location>
        <begin position="391"/>
        <end position="423"/>
    </location>
</feature>
<evidence type="ECO:0000256" key="4">
    <source>
        <dbReference type="ARBA" id="ARBA00023163"/>
    </source>
</evidence>
<dbReference type="Gene3D" id="1.10.10.60">
    <property type="entry name" value="Homeodomain-like"/>
    <property type="match status" value="1"/>
</dbReference>
<evidence type="ECO:0000256" key="3">
    <source>
        <dbReference type="ARBA" id="ARBA00023125"/>
    </source>
</evidence>
<evidence type="ECO:0000256" key="5">
    <source>
        <dbReference type="ARBA" id="ARBA00023242"/>
    </source>
</evidence>
<dbReference type="InterPro" id="IPR017884">
    <property type="entry name" value="SANT_dom"/>
</dbReference>
<dbReference type="SUPFAM" id="SSF46689">
    <property type="entry name" value="Homeodomain-like"/>
    <property type="match status" value="1"/>
</dbReference>
<organism evidence="10 11">
    <name type="scientific">Brassica napus</name>
    <name type="common">Rape</name>
    <dbReference type="NCBI Taxonomy" id="3708"/>
    <lineage>
        <taxon>Eukaryota</taxon>
        <taxon>Viridiplantae</taxon>
        <taxon>Streptophyta</taxon>
        <taxon>Embryophyta</taxon>
        <taxon>Tracheophyta</taxon>
        <taxon>Spermatophyta</taxon>
        <taxon>Magnoliopsida</taxon>
        <taxon>eudicotyledons</taxon>
        <taxon>Gunneridae</taxon>
        <taxon>Pentapetalae</taxon>
        <taxon>rosids</taxon>
        <taxon>malvids</taxon>
        <taxon>Brassicales</taxon>
        <taxon>Brassicaceae</taxon>
        <taxon>Brassiceae</taxon>
        <taxon>Brassica</taxon>
    </lineage>
</organism>
<keyword evidence="3" id="KW-0238">DNA-binding</keyword>
<reference evidence="10 11" key="1">
    <citation type="submission" date="2021-05" db="EMBL/GenBank/DDBJ databases">
        <title>Genome Assembly of Synthetic Allotetraploid Brassica napus Reveals Homoeologous Exchanges between Subgenomes.</title>
        <authorList>
            <person name="Davis J.T."/>
        </authorList>
    </citation>
    <scope>NUCLEOTIDE SEQUENCE [LARGE SCALE GENOMIC DNA]</scope>
    <source>
        <strain evidence="11">cv. Da-Ae</strain>
        <tissue evidence="10">Seedling</tissue>
    </source>
</reference>
<feature type="compositionally biased region" description="Polar residues" evidence="6">
    <location>
        <begin position="394"/>
        <end position="423"/>
    </location>
</feature>
<comment type="subcellular location">
    <subcellularLocation>
        <location evidence="1">Nucleus</location>
    </subcellularLocation>
</comment>
<dbReference type="InterPro" id="IPR001005">
    <property type="entry name" value="SANT/Myb"/>
</dbReference>
<gene>
    <name evidence="10" type="ORF">HID58_011409</name>
</gene>
<dbReference type="InterPro" id="IPR009057">
    <property type="entry name" value="Homeodomain-like_sf"/>
</dbReference>
<dbReference type="PANTHER" id="PTHR44191:SF4">
    <property type="entry name" value="OS01G0187900 PROTEIN"/>
    <property type="match status" value="1"/>
</dbReference>
<dbReference type="EMBL" id="JAGKQM010000003">
    <property type="protein sequence ID" value="KAH0934292.1"/>
    <property type="molecule type" value="Genomic_DNA"/>
</dbReference>
<evidence type="ECO:0000313" key="10">
    <source>
        <dbReference type="EMBL" id="KAH0934292.1"/>
    </source>
</evidence>
<sequence length="423" mass="46217">PHLCFVWMTRRCSHCSNNGHNSRTCPTRGSGTCGGLGGSSSSAVKLFGVRLTDGSIVKKSASMGNLSALAVSPSFPLAMGNHSDSPLSDHARYSNQDNEGYLSDDPARGFGPIHRRVERKRGIVLLLKLIVSYHRFSEVVCGKASSHLNLSPWLCVSVNGVEFDIGLLLKLIGSYHRFSEVVCGKASSHFVYHVVEHGVYGVPWTEEEHRLFLVGLRKLGKGDWRGISRNYVMSRTPTQVASHAQKYFIRHACSSRRKRRSSLFDMVTDSLPTQEDTSSPSKELKNKTYLPSLELSLNNTTESEVVTTTAPPQGELEEAIEPSNGLSTMLVPSGYFPPCFPVTCTIWLPASSTSLQGTEHSLEAETSSQQHHVLKPKPGFAKERVNMDKMAGMSQPSRPSAFYSNGSVNSSDLSKGNSAIQAI</sequence>